<organism evidence="3">
    <name type="scientific">Triticum aestivum</name>
    <name type="common">Wheat</name>
    <dbReference type="NCBI Taxonomy" id="4565"/>
    <lineage>
        <taxon>Eukaryota</taxon>
        <taxon>Viridiplantae</taxon>
        <taxon>Streptophyta</taxon>
        <taxon>Embryophyta</taxon>
        <taxon>Tracheophyta</taxon>
        <taxon>Spermatophyta</taxon>
        <taxon>Magnoliopsida</taxon>
        <taxon>Liliopsida</taxon>
        <taxon>Poales</taxon>
        <taxon>Poaceae</taxon>
        <taxon>BOP clade</taxon>
        <taxon>Pooideae</taxon>
        <taxon>Triticodae</taxon>
        <taxon>Triticeae</taxon>
        <taxon>Triticinae</taxon>
        <taxon>Triticum</taxon>
    </lineage>
</organism>
<dbReference type="InterPro" id="IPR039607">
    <property type="entry name" value="VQ_8/17/18/20/21/25"/>
</dbReference>
<reference evidence="3" key="1">
    <citation type="submission" date="2018-08" db="EMBL/GenBank/DDBJ databases">
        <authorList>
            <person name="Rossello M."/>
        </authorList>
    </citation>
    <scope>NUCLEOTIDE SEQUENCE [LARGE SCALE GENOMIC DNA]</scope>
    <source>
        <strain evidence="3">cv. Chinese Spring</strain>
    </source>
</reference>
<feature type="compositionally biased region" description="Basic and acidic residues" evidence="1">
    <location>
        <begin position="111"/>
        <end position="122"/>
    </location>
</feature>
<dbReference type="Gramene" id="TraesCS5B02G503300.1">
    <property type="protein sequence ID" value="TraesCS5B02G503300.1.cds1"/>
    <property type="gene ID" value="TraesCS5B02G503300"/>
</dbReference>
<dbReference type="PANTHER" id="PTHR33143">
    <property type="entry name" value="F16F4.1 PROTEIN-RELATED"/>
    <property type="match status" value="1"/>
</dbReference>
<dbReference type="Gramene" id="TraesCS5B03G1220100.1">
    <property type="protein sequence ID" value="TraesCS5B03G1220100.1.CDS1"/>
    <property type="gene ID" value="TraesCS5B03G1220100"/>
</dbReference>
<name>A0A3B6LX45_WHEAT</name>
<accession>A0A3B6LX45</accession>
<protein>
    <recommendedName>
        <fullName evidence="2">VQ domain-containing protein</fullName>
    </recommendedName>
</protein>
<feature type="region of interest" description="Disordered" evidence="1">
    <location>
        <begin position="68"/>
        <end position="142"/>
    </location>
</feature>
<evidence type="ECO:0000313" key="4">
    <source>
        <dbReference type="Proteomes" id="UP000019116"/>
    </source>
</evidence>
<dbReference type="GO" id="GO:0005634">
    <property type="term" value="C:nucleus"/>
    <property type="evidence" value="ECO:0000318"/>
    <property type="project" value="GO_Central"/>
</dbReference>
<reference evidence="3" key="2">
    <citation type="submission" date="2018-10" db="UniProtKB">
        <authorList>
            <consortium name="EnsemblPlants"/>
        </authorList>
    </citation>
    <scope>IDENTIFICATION</scope>
</reference>
<evidence type="ECO:0000259" key="2">
    <source>
        <dbReference type="Pfam" id="PF05678"/>
    </source>
</evidence>
<sequence>MPSTSSKPKRAGGLQGHRPQPLSLPTRPSKKPRVGGHAGSAGAGPVIVYERTPRVVHADPHEFMAVVQRLTGKQRSSTAATLPPEATSGARDGRASTSTAADALVLTLGQEQRRAPCRHDHPAPSASPGTASSISPLSPSSFFLSPATMQAIRDLIS</sequence>
<dbReference type="Proteomes" id="UP000019116">
    <property type="component" value="Chromosome 5B"/>
</dbReference>
<keyword evidence="4" id="KW-1185">Reference proteome</keyword>
<evidence type="ECO:0000256" key="1">
    <source>
        <dbReference type="SAM" id="MobiDB-lite"/>
    </source>
</evidence>
<dbReference type="AlphaFoldDB" id="A0A3B6LX45"/>
<dbReference type="STRING" id="4565.A0A3B6LX45"/>
<feature type="compositionally biased region" description="Polar residues" evidence="1">
    <location>
        <begin position="71"/>
        <end position="80"/>
    </location>
</feature>
<dbReference type="Pfam" id="PF05678">
    <property type="entry name" value="VQ"/>
    <property type="match status" value="1"/>
</dbReference>
<dbReference type="PANTHER" id="PTHR33143:SF53">
    <property type="entry name" value="OS07G0161900 PROTEIN"/>
    <property type="match status" value="1"/>
</dbReference>
<feature type="region of interest" description="Disordered" evidence="1">
    <location>
        <begin position="1"/>
        <end position="47"/>
    </location>
</feature>
<proteinExistence type="predicted"/>
<feature type="domain" description="VQ" evidence="2">
    <location>
        <begin position="52"/>
        <end position="74"/>
    </location>
</feature>
<dbReference type="EnsemblPlants" id="TraesCS5B02G503300.1">
    <property type="protein sequence ID" value="TraesCS5B02G503300.1.cds1"/>
    <property type="gene ID" value="TraesCS5B02G503300"/>
</dbReference>
<feature type="compositionally biased region" description="Low complexity" evidence="1">
    <location>
        <begin position="123"/>
        <end position="142"/>
    </location>
</feature>
<dbReference type="OMA" id="PRMNGGD"/>
<dbReference type="InterPro" id="IPR008889">
    <property type="entry name" value="VQ"/>
</dbReference>
<evidence type="ECO:0000313" key="3">
    <source>
        <dbReference type="EnsemblPlants" id="TraesCS5B02G503300.1.cds1"/>
    </source>
</evidence>
<dbReference type="OrthoDB" id="1518325at2759"/>